<evidence type="ECO:0000256" key="1">
    <source>
        <dbReference type="SAM" id="Phobius"/>
    </source>
</evidence>
<keyword evidence="1" id="KW-0812">Transmembrane</keyword>
<feature type="transmembrane region" description="Helical" evidence="1">
    <location>
        <begin position="77"/>
        <end position="96"/>
    </location>
</feature>
<feature type="transmembrane region" description="Helical" evidence="1">
    <location>
        <begin position="117"/>
        <end position="137"/>
    </location>
</feature>
<feature type="transmembrane region" description="Helical" evidence="1">
    <location>
        <begin position="6"/>
        <end position="27"/>
    </location>
</feature>
<proteinExistence type="predicted"/>
<keyword evidence="1" id="KW-1133">Transmembrane helix</keyword>
<dbReference type="STRING" id="1165689.SAMN02927914_04808"/>
<feature type="transmembrane region" description="Helical" evidence="1">
    <location>
        <begin position="227"/>
        <end position="244"/>
    </location>
</feature>
<gene>
    <name evidence="2" type="ORF">SAMN02927914_04808</name>
</gene>
<reference evidence="2 3" key="1">
    <citation type="submission" date="2016-10" db="EMBL/GenBank/DDBJ databases">
        <authorList>
            <person name="de Groot N.N."/>
        </authorList>
    </citation>
    <scope>NUCLEOTIDE SEQUENCE [LARGE SCALE GENOMIC DNA]</scope>
    <source>
        <strain evidence="2 3">CGMCC 1.12097</strain>
    </source>
</reference>
<organism evidence="2 3">
    <name type="scientific">Mesorhizobium qingshengii</name>
    <dbReference type="NCBI Taxonomy" id="1165689"/>
    <lineage>
        <taxon>Bacteria</taxon>
        <taxon>Pseudomonadati</taxon>
        <taxon>Pseudomonadota</taxon>
        <taxon>Alphaproteobacteria</taxon>
        <taxon>Hyphomicrobiales</taxon>
        <taxon>Phyllobacteriaceae</taxon>
        <taxon>Mesorhizobium</taxon>
    </lineage>
</organism>
<feature type="transmembrane region" description="Helical" evidence="1">
    <location>
        <begin position="174"/>
        <end position="191"/>
    </location>
</feature>
<keyword evidence="1" id="KW-0472">Membrane</keyword>
<dbReference type="AlphaFoldDB" id="A0A1G5ZCX8"/>
<dbReference type="Proteomes" id="UP000198588">
    <property type="component" value="Unassembled WGS sequence"/>
</dbReference>
<feature type="transmembrane region" description="Helical" evidence="1">
    <location>
        <begin position="39"/>
        <end position="57"/>
    </location>
</feature>
<name>A0A1G5ZCX8_9HYPH</name>
<feature type="transmembrane region" description="Helical" evidence="1">
    <location>
        <begin position="143"/>
        <end position="162"/>
    </location>
</feature>
<feature type="transmembrane region" description="Helical" evidence="1">
    <location>
        <begin position="197"/>
        <end position="215"/>
    </location>
</feature>
<sequence length="245" mass="26832">MVDLTLIAESAIAMLLLAGTFLLGGRVHPFQFLIEDQRTVASFSAGVSVAYAIIYAIPELCGARENYKTAAGMLLPFEGKVVYFFALAGFFIFYGLEHLRRQSDGRTGDSESANFNIQISGFVGYVWLMSYMIVYIIEESVLSIVLYSVAISFHFLALDHNLRRENGKVYDKMGRLLLAGACVIGWGTSLLLPLPEYVFALLTAFISGAVIVNSTIMELPTEKDGRFLPFLAGGALYGILLLPLG</sequence>
<evidence type="ECO:0000313" key="2">
    <source>
        <dbReference type="EMBL" id="SDA92721.1"/>
    </source>
</evidence>
<protein>
    <recommendedName>
        <fullName evidence="4">Zinc transporter, ZIP family</fullName>
    </recommendedName>
</protein>
<accession>A0A1G5ZCX8</accession>
<evidence type="ECO:0008006" key="4">
    <source>
        <dbReference type="Google" id="ProtNLM"/>
    </source>
</evidence>
<evidence type="ECO:0000313" key="3">
    <source>
        <dbReference type="Proteomes" id="UP000198588"/>
    </source>
</evidence>
<dbReference type="EMBL" id="FMXM01000017">
    <property type="protein sequence ID" value="SDA92721.1"/>
    <property type="molecule type" value="Genomic_DNA"/>
</dbReference>